<evidence type="ECO:0000256" key="7">
    <source>
        <dbReference type="ARBA" id="ARBA00049026"/>
    </source>
</evidence>
<feature type="domain" description="Glycine cleavage system P-protein N-terminal" evidence="11">
    <location>
        <begin position="17"/>
        <end position="438"/>
    </location>
</feature>
<comment type="cofactor">
    <cofactor evidence="1 8 9">
        <name>pyridoxal 5'-phosphate</name>
        <dbReference type="ChEBI" id="CHEBI:597326"/>
    </cofactor>
</comment>
<evidence type="ECO:0000256" key="6">
    <source>
        <dbReference type="ARBA" id="ARBA00023002"/>
    </source>
</evidence>
<dbReference type="Proteomes" id="UP001058687">
    <property type="component" value="Chromosome 2"/>
</dbReference>
<comment type="catalytic activity">
    <reaction evidence="7 8">
        <text>N(6)-[(R)-lipoyl]-L-lysyl-[glycine-cleavage complex H protein] + glycine + H(+) = N(6)-[(R)-S(8)-aminomethyldihydrolipoyl]-L-lysyl-[glycine-cleavage complex H protein] + CO2</text>
        <dbReference type="Rhea" id="RHEA:24304"/>
        <dbReference type="Rhea" id="RHEA-COMP:10494"/>
        <dbReference type="Rhea" id="RHEA-COMP:10495"/>
        <dbReference type="ChEBI" id="CHEBI:15378"/>
        <dbReference type="ChEBI" id="CHEBI:16526"/>
        <dbReference type="ChEBI" id="CHEBI:57305"/>
        <dbReference type="ChEBI" id="CHEBI:83099"/>
        <dbReference type="ChEBI" id="CHEBI:83143"/>
        <dbReference type="EC" id="1.4.4.2"/>
    </reaction>
</comment>
<comment type="similarity">
    <text evidence="3 8">Belongs to the GcvP family.</text>
</comment>
<accession>A0AAE9N3A7</accession>
<keyword evidence="5 8" id="KW-0663">Pyridoxal phosphate</keyword>
<dbReference type="InterPro" id="IPR015422">
    <property type="entry name" value="PyrdxlP-dep_Trfase_small"/>
</dbReference>
<evidence type="ECO:0000256" key="3">
    <source>
        <dbReference type="ARBA" id="ARBA00010756"/>
    </source>
</evidence>
<dbReference type="Gene3D" id="3.40.640.10">
    <property type="entry name" value="Type I PLP-dependent aspartate aminotransferase-like (Major domain)"/>
    <property type="match status" value="2"/>
</dbReference>
<dbReference type="InterPro" id="IPR015421">
    <property type="entry name" value="PyrdxlP-dep_Trfase_major"/>
</dbReference>
<evidence type="ECO:0000256" key="9">
    <source>
        <dbReference type="PIRSR" id="PIRSR603437-50"/>
    </source>
</evidence>
<dbReference type="InterPro" id="IPR049315">
    <property type="entry name" value="GDC-P_N"/>
</dbReference>
<dbReference type="CDD" id="cd00613">
    <property type="entry name" value="GDC-P"/>
    <property type="match status" value="2"/>
</dbReference>
<dbReference type="InterPro" id="IPR049316">
    <property type="entry name" value="GDC-P_C"/>
</dbReference>
<dbReference type="RefSeq" id="WP_255944275.1">
    <property type="nucleotide sequence ID" value="NZ_CP050468.1"/>
</dbReference>
<dbReference type="GO" id="GO:0004375">
    <property type="term" value="F:glycine dehydrogenase (decarboxylating) activity"/>
    <property type="evidence" value="ECO:0007669"/>
    <property type="project" value="UniProtKB-EC"/>
</dbReference>
<dbReference type="Gene3D" id="3.90.1150.10">
    <property type="entry name" value="Aspartate Aminotransferase, domain 1"/>
    <property type="match status" value="2"/>
</dbReference>
<comment type="subunit">
    <text evidence="4 8">The glycine cleavage system is composed of four proteins: P, T, L and H.</text>
</comment>
<dbReference type="Pfam" id="PF21478">
    <property type="entry name" value="GcvP2_C"/>
    <property type="match status" value="1"/>
</dbReference>
<dbReference type="GO" id="GO:0019464">
    <property type="term" value="P:glycine decarboxylation via glycine cleavage system"/>
    <property type="evidence" value="ECO:0007669"/>
    <property type="project" value="UniProtKB-UniRule"/>
</dbReference>
<dbReference type="EC" id="1.4.4.2" evidence="8"/>
<dbReference type="GO" id="GO:0005829">
    <property type="term" value="C:cytosol"/>
    <property type="evidence" value="ECO:0007669"/>
    <property type="project" value="TreeGrafter"/>
</dbReference>
<dbReference type="FunFam" id="3.40.640.10:FF:000007">
    <property type="entry name" value="glycine dehydrogenase (Decarboxylating), mitochondrial"/>
    <property type="match status" value="1"/>
</dbReference>
<evidence type="ECO:0000313" key="14">
    <source>
        <dbReference type="Proteomes" id="UP001058687"/>
    </source>
</evidence>
<feature type="compositionally biased region" description="Polar residues" evidence="10">
    <location>
        <begin position="1"/>
        <end position="13"/>
    </location>
</feature>
<comment type="function">
    <text evidence="2 8">The glycine cleavage system catalyzes the degradation of glycine. The P protein binds the alpha-amino group of glycine through its pyridoxal phosphate cofactor; CO(2) is released and the remaining methylamine moiety is then transferred to the lipoamide cofactor of the H protein.</text>
</comment>
<protein>
    <recommendedName>
        <fullName evidence="8">Glycine dehydrogenase (decarboxylating)</fullName>
        <ecNumber evidence="8">1.4.4.2</ecNumber>
    </recommendedName>
    <alternativeName>
        <fullName evidence="8">Glycine cleavage system P-protein</fullName>
    </alternativeName>
    <alternativeName>
        <fullName evidence="8">Glycine decarboxylase</fullName>
    </alternativeName>
    <alternativeName>
        <fullName evidence="8">Glycine dehydrogenase (aminomethyl-transferring)</fullName>
    </alternativeName>
</protein>
<evidence type="ECO:0000256" key="8">
    <source>
        <dbReference type="HAMAP-Rule" id="MF_00711"/>
    </source>
</evidence>
<reference evidence="13" key="1">
    <citation type="submission" date="2020-03" db="EMBL/GenBank/DDBJ databases">
        <title>Five strains of Vibrio campbellii isolated from Mariana Trench.</title>
        <authorList>
            <person name="Liang J."/>
            <person name="Zhang X.-H."/>
        </authorList>
    </citation>
    <scope>NUCLEOTIDE SEQUENCE</scope>
    <source>
        <strain evidence="13">LJC014</strain>
    </source>
</reference>
<dbReference type="FunFam" id="3.40.640.10:FF:000005">
    <property type="entry name" value="Glycine dehydrogenase (decarboxylating), mitochondrial"/>
    <property type="match status" value="1"/>
</dbReference>
<dbReference type="Pfam" id="PF02347">
    <property type="entry name" value="GDC-P"/>
    <property type="match status" value="2"/>
</dbReference>
<name>A0AAE9N3A7_9VIBR</name>
<dbReference type="GO" id="GO:0016594">
    <property type="term" value="F:glycine binding"/>
    <property type="evidence" value="ECO:0007669"/>
    <property type="project" value="TreeGrafter"/>
</dbReference>
<dbReference type="InterPro" id="IPR003437">
    <property type="entry name" value="GcvP"/>
</dbReference>
<proteinExistence type="inferred from homology"/>
<feature type="domain" description="Glycine dehydrogenase C-terminal" evidence="12">
    <location>
        <begin position="774"/>
        <end position="895"/>
    </location>
</feature>
<dbReference type="InterPro" id="IPR015424">
    <property type="entry name" value="PyrdxlP-dep_Trfase"/>
</dbReference>
<evidence type="ECO:0000256" key="5">
    <source>
        <dbReference type="ARBA" id="ARBA00022898"/>
    </source>
</evidence>
<feature type="region of interest" description="Disordered" evidence="10">
    <location>
        <begin position="1"/>
        <end position="25"/>
    </location>
</feature>
<dbReference type="SUPFAM" id="SSF53383">
    <property type="entry name" value="PLP-dependent transferases"/>
    <property type="match status" value="2"/>
</dbReference>
<dbReference type="InterPro" id="IPR020581">
    <property type="entry name" value="GDC_P"/>
</dbReference>
<evidence type="ECO:0000256" key="2">
    <source>
        <dbReference type="ARBA" id="ARBA00003788"/>
    </source>
</evidence>
<dbReference type="HAMAP" id="MF_00711">
    <property type="entry name" value="GcvP"/>
    <property type="match status" value="1"/>
</dbReference>
<evidence type="ECO:0000256" key="1">
    <source>
        <dbReference type="ARBA" id="ARBA00001933"/>
    </source>
</evidence>
<evidence type="ECO:0000259" key="11">
    <source>
        <dbReference type="Pfam" id="PF02347"/>
    </source>
</evidence>
<evidence type="ECO:0000256" key="4">
    <source>
        <dbReference type="ARBA" id="ARBA00011690"/>
    </source>
</evidence>
<dbReference type="GO" id="GO:0030170">
    <property type="term" value="F:pyridoxal phosphate binding"/>
    <property type="evidence" value="ECO:0007669"/>
    <property type="project" value="TreeGrafter"/>
</dbReference>
<sequence>MTELLQSLSTQNEFVARHNGPNKSDQQKMLEAINAVSLDSLINETVPAQIRLEQPMNLAEAKSEADMLAAMRKFADQNQIKRTFIGQGYYNTFTPNVILRNVMENPGWYTAYTPYQPEISQGRLESLLNYQQMVMDLTGMEIANASLLDEATAAAEAMTLCKRAGKSKSDVFFVADDVHPQTIEVVKTRAKFIGFEVLVGSLDSLPEQDVFGALVQYPGTTGEVRDLTDIIAKAQANKTLVTVATDLLASALLKPAGEMGADVAIGSAQRFGVPMGYGGPHAAFMATRDKHKRTMPGRVIGVSIDTNGNQALRMAMQTREQHIRREKATSNICTAQALLANMASFYAVYHGAEGLRTIARRTHHMTAILAAGLTKGGFELAHNSFFDTITINTGAQTEDLYAKALAADINLRKLGTQLGVSFDETTTVADVEALFAVFGVKEEVAALSTEIAGNEFAAIPEALRRTTEYLTHPVFNTHHSETQMMRYLKQLEYKDFSLTHGMIPLGSCTMKLNAAAEMIPVTWPEFGSIHPFAPAEQAAGYAALAKDLKEKLCEITGYDAFSLQPNSGASGEYAGLIAIQRYHESRGEGHRNVCLIPSSAHGTNPATASMVSMKVVVVKCDEEGNIDVTDLAAKIEKHKDNLSSIMITYPSTHGVYEEQVKEVCEMVHAAGGQVYLDGANMNAQVGLTTPGFIGSDVSHLNLHKTFCIPHGGGGPGMGPIGVKSHLAPFLPGHIENGADGENFAVSAADMGSASILPISWAYIAMMGEVGLTDATKVAILNANYVMEQLRPHYPILYRGSNGRVAHECIIDIRPLKEDTGISEEDIAKRLMDYGFHAPTMSFPVAGTLMVEPTESEDLEELDRFCDAMIAIREEMTKVKNGEWPLDNNPLVNAPHTQVDLAKEEWDRPYSRELGCFPSKATKSWKYWPTVNRVDNVYGDRNLICSCPSIDNYED</sequence>
<evidence type="ECO:0000256" key="10">
    <source>
        <dbReference type="SAM" id="MobiDB-lite"/>
    </source>
</evidence>
<dbReference type="FunFam" id="3.90.1150.10:FF:000007">
    <property type="entry name" value="Glycine dehydrogenase (decarboxylating), mitochondrial"/>
    <property type="match status" value="1"/>
</dbReference>
<dbReference type="EMBL" id="CP050468">
    <property type="protein sequence ID" value="UTZ28918.1"/>
    <property type="molecule type" value="Genomic_DNA"/>
</dbReference>
<feature type="domain" description="Glycine cleavage system P-protein N-terminal" evidence="11">
    <location>
        <begin position="458"/>
        <end position="734"/>
    </location>
</feature>
<keyword evidence="6 8" id="KW-0560">Oxidoreductase</keyword>
<dbReference type="GO" id="GO:0005960">
    <property type="term" value="C:glycine cleavage complex"/>
    <property type="evidence" value="ECO:0007669"/>
    <property type="project" value="TreeGrafter"/>
</dbReference>
<organism evidence="13 14">
    <name type="scientific">Vibrio campbellii</name>
    <dbReference type="NCBI Taxonomy" id="680"/>
    <lineage>
        <taxon>Bacteria</taxon>
        <taxon>Pseudomonadati</taxon>
        <taxon>Pseudomonadota</taxon>
        <taxon>Gammaproteobacteria</taxon>
        <taxon>Vibrionales</taxon>
        <taxon>Vibrionaceae</taxon>
        <taxon>Vibrio</taxon>
    </lineage>
</organism>
<feature type="modified residue" description="N6-(pyridoxal phosphate)lysine" evidence="8 9">
    <location>
        <position position="704"/>
    </location>
</feature>
<dbReference type="AlphaFoldDB" id="A0AAE9N3A7"/>
<dbReference type="PANTHER" id="PTHR11773:SF13">
    <property type="entry name" value="GLYCINE DEHYDROGENASE (DECARBOXYLATING)"/>
    <property type="match status" value="1"/>
</dbReference>
<gene>
    <name evidence="8 13" type="primary">gcvP</name>
    <name evidence="13" type="ORF">HB761_19840</name>
</gene>
<dbReference type="NCBIfam" id="TIGR00461">
    <property type="entry name" value="gcvP"/>
    <property type="match status" value="1"/>
</dbReference>
<evidence type="ECO:0000313" key="13">
    <source>
        <dbReference type="EMBL" id="UTZ28918.1"/>
    </source>
</evidence>
<evidence type="ECO:0000259" key="12">
    <source>
        <dbReference type="Pfam" id="PF21478"/>
    </source>
</evidence>
<dbReference type="PANTHER" id="PTHR11773">
    <property type="entry name" value="GLYCINE DEHYDROGENASE, DECARBOXYLATING"/>
    <property type="match status" value="1"/>
</dbReference>